<sequence>MRLSIVSRWQQDHVPKGSSKHFPLSTLADRTELAISSTQFCTPTGESTGLETDRFGLDCRSVKKPFSHYS</sequence>
<name>A0A3S5CHY5_9PLAT</name>
<dbReference type="EMBL" id="CAAALY010058666">
    <property type="protein sequence ID" value="VEL22843.1"/>
    <property type="molecule type" value="Genomic_DNA"/>
</dbReference>
<keyword evidence="2" id="KW-1185">Reference proteome</keyword>
<organism evidence="1 2">
    <name type="scientific">Protopolystoma xenopodis</name>
    <dbReference type="NCBI Taxonomy" id="117903"/>
    <lineage>
        <taxon>Eukaryota</taxon>
        <taxon>Metazoa</taxon>
        <taxon>Spiralia</taxon>
        <taxon>Lophotrochozoa</taxon>
        <taxon>Platyhelminthes</taxon>
        <taxon>Monogenea</taxon>
        <taxon>Polyopisthocotylea</taxon>
        <taxon>Polystomatidea</taxon>
        <taxon>Polystomatidae</taxon>
        <taxon>Protopolystoma</taxon>
    </lineage>
</organism>
<dbReference type="AlphaFoldDB" id="A0A3S5CHY5"/>
<reference evidence="1" key="1">
    <citation type="submission" date="2018-11" db="EMBL/GenBank/DDBJ databases">
        <authorList>
            <consortium name="Pathogen Informatics"/>
        </authorList>
    </citation>
    <scope>NUCLEOTIDE SEQUENCE</scope>
</reference>
<comment type="caution">
    <text evidence="1">The sequence shown here is derived from an EMBL/GenBank/DDBJ whole genome shotgun (WGS) entry which is preliminary data.</text>
</comment>
<evidence type="ECO:0000313" key="2">
    <source>
        <dbReference type="Proteomes" id="UP000784294"/>
    </source>
</evidence>
<accession>A0A3S5CHY5</accession>
<proteinExistence type="predicted"/>
<dbReference type="Proteomes" id="UP000784294">
    <property type="component" value="Unassembled WGS sequence"/>
</dbReference>
<evidence type="ECO:0000313" key="1">
    <source>
        <dbReference type="EMBL" id="VEL22843.1"/>
    </source>
</evidence>
<gene>
    <name evidence="1" type="ORF">PXEA_LOCUS16283</name>
</gene>
<protein>
    <submittedName>
        <fullName evidence="1">Uncharacterized protein</fullName>
    </submittedName>
</protein>